<reference evidence="6" key="1">
    <citation type="journal article" date="2020" name="mSystems">
        <title>Genome- and Community-Level Interaction Insights into Carbon Utilization and Element Cycling Functions of Hydrothermarchaeota in Hydrothermal Sediment.</title>
        <authorList>
            <person name="Zhou Z."/>
            <person name="Liu Y."/>
            <person name="Xu W."/>
            <person name="Pan J."/>
            <person name="Luo Z.H."/>
            <person name="Li M."/>
        </authorList>
    </citation>
    <scope>NUCLEOTIDE SEQUENCE [LARGE SCALE GENOMIC DNA]</scope>
    <source>
        <strain evidence="6">SpSt-716</strain>
    </source>
</reference>
<evidence type="ECO:0000259" key="5">
    <source>
        <dbReference type="Pfam" id="PF00005"/>
    </source>
</evidence>
<dbReference type="InterPro" id="IPR050107">
    <property type="entry name" value="ABC_carbohydrate_import_ATPase"/>
</dbReference>
<accession>A0A7V3YN47</accession>
<keyword evidence="3" id="KW-0547">Nucleotide-binding</keyword>
<dbReference type="Pfam" id="PF00005">
    <property type="entry name" value="ABC_tran"/>
    <property type="match status" value="1"/>
</dbReference>
<comment type="caution">
    <text evidence="6">The sequence shown here is derived from an EMBL/GenBank/DDBJ whole genome shotgun (WGS) entry which is preliminary data.</text>
</comment>
<feature type="domain" description="ABC transporter" evidence="5">
    <location>
        <begin position="23"/>
        <end position="104"/>
    </location>
</feature>
<keyword evidence="2" id="KW-0677">Repeat</keyword>
<dbReference type="SUPFAM" id="SSF52540">
    <property type="entry name" value="P-loop containing nucleoside triphosphate hydrolases"/>
    <property type="match status" value="1"/>
</dbReference>
<dbReference type="InterPro" id="IPR003439">
    <property type="entry name" value="ABC_transporter-like_ATP-bd"/>
</dbReference>
<dbReference type="InterPro" id="IPR027417">
    <property type="entry name" value="P-loop_NTPase"/>
</dbReference>
<dbReference type="EMBL" id="DTEN01000338">
    <property type="protein sequence ID" value="HGI75690.1"/>
    <property type="molecule type" value="Genomic_DNA"/>
</dbReference>
<protein>
    <submittedName>
        <fullName evidence="6">Sugar ABC transporter ATP-binding protein</fullName>
    </submittedName>
</protein>
<dbReference type="GO" id="GO:0016887">
    <property type="term" value="F:ATP hydrolysis activity"/>
    <property type="evidence" value="ECO:0007669"/>
    <property type="project" value="InterPro"/>
</dbReference>
<dbReference type="Gene3D" id="3.40.50.300">
    <property type="entry name" value="P-loop containing nucleotide triphosphate hydrolases"/>
    <property type="match status" value="1"/>
</dbReference>
<dbReference type="GO" id="GO:0005524">
    <property type="term" value="F:ATP binding"/>
    <property type="evidence" value="ECO:0007669"/>
    <property type="project" value="UniProtKB-KW"/>
</dbReference>
<evidence type="ECO:0000256" key="4">
    <source>
        <dbReference type="ARBA" id="ARBA00022840"/>
    </source>
</evidence>
<keyword evidence="1" id="KW-0813">Transport</keyword>
<evidence type="ECO:0000256" key="1">
    <source>
        <dbReference type="ARBA" id="ARBA00022448"/>
    </source>
</evidence>
<dbReference type="PANTHER" id="PTHR43790">
    <property type="entry name" value="CARBOHYDRATE TRANSPORT ATP-BINDING PROTEIN MG119-RELATED"/>
    <property type="match status" value="1"/>
</dbReference>
<evidence type="ECO:0000256" key="3">
    <source>
        <dbReference type="ARBA" id="ARBA00022741"/>
    </source>
</evidence>
<dbReference type="PANTHER" id="PTHR43790:SF9">
    <property type="entry name" value="GALACTOFURANOSE TRANSPORTER ATP-BINDING PROTEIN YTFR"/>
    <property type="match status" value="1"/>
</dbReference>
<evidence type="ECO:0000313" key="6">
    <source>
        <dbReference type="EMBL" id="HGI75690.1"/>
    </source>
</evidence>
<gene>
    <name evidence="6" type="ORF">ENU96_08450</name>
</gene>
<sequence length="118" mass="12846">MNEVVIEGKGICRDFSGVRVLFDVDIAGRRGEIHGIVGENGAGKSTLMNILGGVLSPTEGKIFFQGREVSLNPKVAKDLGIALIPQELNLVESLTVYENAFLGRKTRKGKYYCYPDSV</sequence>
<proteinExistence type="predicted"/>
<name>A0A7V3YN47_9BACT</name>
<keyword evidence="4 6" id="KW-0067">ATP-binding</keyword>
<organism evidence="6">
    <name type="scientific">Candidatus Caldatribacterium californiense</name>
    <dbReference type="NCBI Taxonomy" id="1454726"/>
    <lineage>
        <taxon>Bacteria</taxon>
        <taxon>Pseudomonadati</taxon>
        <taxon>Atribacterota</taxon>
        <taxon>Atribacteria</taxon>
        <taxon>Atribacterales</taxon>
        <taxon>Candidatus Caldatribacteriaceae</taxon>
        <taxon>Candidatus Caldatribacterium</taxon>
    </lineage>
</organism>
<dbReference type="AlphaFoldDB" id="A0A7V3YN47"/>
<evidence type="ECO:0000256" key="2">
    <source>
        <dbReference type="ARBA" id="ARBA00022737"/>
    </source>
</evidence>